<dbReference type="CDD" id="cd02980">
    <property type="entry name" value="TRX_Fd_family"/>
    <property type="match status" value="1"/>
</dbReference>
<protein>
    <submittedName>
        <fullName evidence="1">Ferredoxin, 2Fe-2S</fullName>
    </submittedName>
</protein>
<evidence type="ECO:0000313" key="4">
    <source>
        <dbReference type="Proteomes" id="UP000485880"/>
    </source>
</evidence>
<evidence type="ECO:0000313" key="2">
    <source>
        <dbReference type="EMBL" id="VTZ52091.1"/>
    </source>
</evidence>
<proteinExistence type="predicted"/>
<organism evidence="1 3">
    <name type="scientific">Methylocella tundrae</name>
    <dbReference type="NCBI Taxonomy" id="227605"/>
    <lineage>
        <taxon>Bacteria</taxon>
        <taxon>Pseudomonadati</taxon>
        <taxon>Pseudomonadota</taxon>
        <taxon>Alphaproteobacteria</taxon>
        <taxon>Hyphomicrobiales</taxon>
        <taxon>Beijerinckiaceae</taxon>
        <taxon>Methylocella</taxon>
    </lineage>
</organism>
<dbReference type="OrthoDB" id="9800597at2"/>
<dbReference type="AlphaFoldDB" id="A0A4U8Z6P2"/>
<gene>
    <name evidence="1" type="primary">fdx</name>
    <name evidence="2" type="ORF">MPC4_60181</name>
    <name evidence="1" type="ORF">MTUNDRAET4_0113</name>
</gene>
<dbReference type="Proteomes" id="UP000485880">
    <property type="component" value="Unassembled WGS sequence"/>
</dbReference>
<dbReference type="EMBL" id="CABFMQ020000120">
    <property type="protein sequence ID" value="VTZ52091.1"/>
    <property type="molecule type" value="Genomic_DNA"/>
</dbReference>
<reference evidence="1 3" key="1">
    <citation type="submission" date="2019-03" db="EMBL/GenBank/DDBJ databases">
        <authorList>
            <person name="Kox A.R. M."/>
        </authorList>
    </citation>
    <scope>NUCLEOTIDE SEQUENCE [LARGE SCALE GENOMIC DNA]</scope>
    <source>
        <strain evidence="1">MTUNDRAET4 annotated genome</strain>
        <plasmid evidence="3">2</plasmid>
    </source>
</reference>
<dbReference type="SUPFAM" id="SSF52833">
    <property type="entry name" value="Thioredoxin-like"/>
    <property type="match status" value="1"/>
</dbReference>
<geneLocation type="plasmid" evidence="1 3">
    <name>2</name>
</geneLocation>
<keyword evidence="1" id="KW-0614">Plasmid</keyword>
<dbReference type="EMBL" id="LR536451">
    <property type="protein sequence ID" value="VFU16458.1"/>
    <property type="molecule type" value="Genomic_DNA"/>
</dbReference>
<dbReference type="KEGG" id="mtun:MTUNDRAET4_0113.1"/>
<dbReference type="InterPro" id="IPR036249">
    <property type="entry name" value="Thioredoxin-like_sf"/>
</dbReference>
<name>A0A4U8Z6P2_METTU</name>
<dbReference type="Gene3D" id="3.40.30.10">
    <property type="entry name" value="Glutaredoxin"/>
    <property type="match status" value="1"/>
</dbReference>
<sequence length="110" mass="12494">MSLDLPIVFKYHVFACFTKRPPGHPRGSCMDSGAQPLWERLQQKVEAKQLSDVNVTASGCLSFCRAGPLMVVYPEGIWYHPEKIEDIDEIIQSHFVEGNPVERLIIVPKR</sequence>
<dbReference type="Proteomes" id="UP000294360">
    <property type="component" value="Plasmid 2"/>
</dbReference>
<evidence type="ECO:0000313" key="1">
    <source>
        <dbReference type="EMBL" id="VFU16458.1"/>
    </source>
</evidence>
<dbReference type="RefSeq" id="WP_134492865.1">
    <property type="nucleotide sequence ID" value="NZ_CABFMQ020000120.1"/>
</dbReference>
<evidence type="ECO:0000313" key="3">
    <source>
        <dbReference type="Proteomes" id="UP000294360"/>
    </source>
</evidence>
<reference evidence="2 4" key="2">
    <citation type="submission" date="2019-05" db="EMBL/GenBank/DDBJ databases">
        <authorList>
            <person name="Farhan Ul Haque M."/>
        </authorList>
    </citation>
    <scope>NUCLEOTIDE SEQUENCE [LARGE SCALE GENOMIC DNA]</scope>
    <source>
        <strain evidence="2">2</strain>
    </source>
</reference>
<keyword evidence="4" id="KW-1185">Reference proteome</keyword>
<accession>A0A4U8Z6P2</accession>